<feature type="region of interest" description="Disordered" evidence="1">
    <location>
        <begin position="28"/>
        <end position="68"/>
    </location>
</feature>
<evidence type="ECO:0000313" key="4">
    <source>
        <dbReference type="Proteomes" id="UP000444980"/>
    </source>
</evidence>
<keyword evidence="2" id="KW-0732">Signal</keyword>
<feature type="compositionally biased region" description="Low complexity" evidence="1">
    <location>
        <begin position="41"/>
        <end position="62"/>
    </location>
</feature>
<dbReference type="AlphaFoldDB" id="A0A7I9UWE7"/>
<protein>
    <recommendedName>
        <fullName evidence="5">Serine hydrolase</fullName>
    </recommendedName>
</protein>
<comment type="caution">
    <text evidence="3">The sequence shown here is derived from an EMBL/GenBank/DDBJ whole genome shotgun (WGS) entry which is preliminary data.</text>
</comment>
<dbReference type="SUPFAM" id="SSF56601">
    <property type="entry name" value="beta-lactamase/transpeptidase-like"/>
    <property type="match status" value="1"/>
</dbReference>
<feature type="chain" id="PRO_5029707302" description="Serine hydrolase" evidence="2">
    <location>
        <begin position="26"/>
        <end position="317"/>
    </location>
</feature>
<evidence type="ECO:0000256" key="1">
    <source>
        <dbReference type="SAM" id="MobiDB-lite"/>
    </source>
</evidence>
<name>A0A7I9UWE7_9ACTN</name>
<evidence type="ECO:0000313" key="3">
    <source>
        <dbReference type="EMBL" id="GED97101.1"/>
    </source>
</evidence>
<feature type="compositionally biased region" description="Basic and acidic residues" evidence="1">
    <location>
        <begin position="30"/>
        <end position="40"/>
    </location>
</feature>
<dbReference type="Proteomes" id="UP000444980">
    <property type="component" value="Unassembled WGS sequence"/>
</dbReference>
<dbReference type="Gene3D" id="3.40.710.10">
    <property type="entry name" value="DD-peptidase/beta-lactamase superfamily"/>
    <property type="match status" value="1"/>
</dbReference>
<reference evidence="4" key="1">
    <citation type="submission" date="2019-06" db="EMBL/GenBank/DDBJ databases">
        <title>Gordonia isolated from sludge of a wastewater treatment plant.</title>
        <authorList>
            <person name="Tamura T."/>
            <person name="Aoyama K."/>
            <person name="Kang Y."/>
            <person name="Saito S."/>
            <person name="Akiyama N."/>
            <person name="Yazawa K."/>
            <person name="Gonoi T."/>
            <person name="Mikami Y."/>
        </authorList>
    </citation>
    <scope>NUCLEOTIDE SEQUENCE [LARGE SCALE GENOMIC DNA]</scope>
    <source>
        <strain evidence="4">NBRC 107697</strain>
    </source>
</reference>
<dbReference type="InterPro" id="IPR012338">
    <property type="entry name" value="Beta-lactam/transpept-like"/>
</dbReference>
<sequence>MNRSPARFLAVPVALAIATAIGLTAAGCGGEERQGEEGRSESSPSVSPPASSVPSSVSRSAPRPAPGPPMSAAIPALAAAYGDLNKALADVGANQKVALAILPVGRPAEPIVFGDIDPPQVAWSSIKVALAVAAERHHGGPMPATVAAITASDNAAAQSLWRSLGDDRQAAAAVTRVLREGGDDRTTVPAVAKRPPYSIFGQTVWPVANAARFTAGFACLPDAGRVRTLMGRVDGNQRWGADKLKSKTEVKGGWGPGRSSGYVVRQIAVITHRDGSQTAVAMVTFGTGTTMATGTTALDHVGVWLSRNARNLPRGFC</sequence>
<keyword evidence="4" id="KW-1185">Reference proteome</keyword>
<evidence type="ECO:0008006" key="5">
    <source>
        <dbReference type="Google" id="ProtNLM"/>
    </source>
</evidence>
<dbReference type="EMBL" id="BJOU01000001">
    <property type="protein sequence ID" value="GED97101.1"/>
    <property type="molecule type" value="Genomic_DNA"/>
</dbReference>
<proteinExistence type="predicted"/>
<organism evidence="3 4">
    <name type="scientific">Gordonia crocea</name>
    <dbReference type="NCBI Taxonomy" id="589162"/>
    <lineage>
        <taxon>Bacteria</taxon>
        <taxon>Bacillati</taxon>
        <taxon>Actinomycetota</taxon>
        <taxon>Actinomycetes</taxon>
        <taxon>Mycobacteriales</taxon>
        <taxon>Gordoniaceae</taxon>
        <taxon>Gordonia</taxon>
    </lineage>
</organism>
<gene>
    <name evidence="3" type="ORF">nbrc107697_11400</name>
</gene>
<dbReference type="PROSITE" id="PS51257">
    <property type="entry name" value="PROKAR_LIPOPROTEIN"/>
    <property type="match status" value="1"/>
</dbReference>
<feature type="signal peptide" evidence="2">
    <location>
        <begin position="1"/>
        <end position="25"/>
    </location>
</feature>
<evidence type="ECO:0000256" key="2">
    <source>
        <dbReference type="SAM" id="SignalP"/>
    </source>
</evidence>
<dbReference type="RefSeq" id="WP_161926474.1">
    <property type="nucleotide sequence ID" value="NZ_BJOU01000001.1"/>
</dbReference>
<accession>A0A7I9UWE7</accession>
<dbReference type="OrthoDB" id="3729831at2"/>